<comment type="subcellular location">
    <subcellularLocation>
        <location evidence="1">Membrane</location>
        <topology evidence="1">Multi-pass membrane protein</topology>
    </subcellularLocation>
</comment>
<dbReference type="EMBL" id="OA574503">
    <property type="protein sequence ID" value="CAD7205256.1"/>
    <property type="molecule type" value="Genomic_DNA"/>
</dbReference>
<dbReference type="InterPro" id="IPR011701">
    <property type="entry name" value="MFS"/>
</dbReference>
<evidence type="ECO:0000259" key="6">
    <source>
        <dbReference type="PROSITE" id="PS50850"/>
    </source>
</evidence>
<feature type="transmembrane region" description="Helical" evidence="5">
    <location>
        <begin position="124"/>
        <end position="144"/>
    </location>
</feature>
<dbReference type="InterPro" id="IPR050382">
    <property type="entry name" value="MFS_Na/Anion_cotransporter"/>
</dbReference>
<name>A0A7R8ZG61_TIMDO</name>
<proteinExistence type="predicted"/>
<evidence type="ECO:0000256" key="1">
    <source>
        <dbReference type="ARBA" id="ARBA00004141"/>
    </source>
</evidence>
<dbReference type="InterPro" id="IPR036259">
    <property type="entry name" value="MFS_trans_sf"/>
</dbReference>
<protein>
    <recommendedName>
        <fullName evidence="6">Major facilitator superfamily (MFS) profile domain-containing protein</fullName>
    </recommendedName>
</protein>
<evidence type="ECO:0000256" key="4">
    <source>
        <dbReference type="ARBA" id="ARBA00023136"/>
    </source>
</evidence>
<feature type="domain" description="Major facilitator superfamily (MFS) profile" evidence="6">
    <location>
        <begin position="21"/>
        <end position="198"/>
    </location>
</feature>
<feature type="transmembrane region" description="Helical" evidence="5">
    <location>
        <begin position="98"/>
        <end position="117"/>
    </location>
</feature>
<dbReference type="PROSITE" id="PS50850">
    <property type="entry name" value="MFS"/>
    <property type="match status" value="1"/>
</dbReference>
<dbReference type="Gene3D" id="1.20.1250.20">
    <property type="entry name" value="MFS general substrate transporter like domains"/>
    <property type="match status" value="1"/>
</dbReference>
<keyword evidence="3 5" id="KW-1133">Transmembrane helix</keyword>
<dbReference type="SUPFAM" id="SSF103473">
    <property type="entry name" value="MFS general substrate transporter"/>
    <property type="match status" value="1"/>
</dbReference>
<dbReference type="PANTHER" id="PTHR11662:SF399">
    <property type="entry name" value="FI19708P1-RELATED"/>
    <property type="match status" value="1"/>
</dbReference>
<accession>A0A7R8ZG61</accession>
<dbReference type="GO" id="GO:0006820">
    <property type="term" value="P:monoatomic anion transport"/>
    <property type="evidence" value="ECO:0007669"/>
    <property type="project" value="TreeGrafter"/>
</dbReference>
<dbReference type="Pfam" id="PF07690">
    <property type="entry name" value="MFS_1"/>
    <property type="match status" value="1"/>
</dbReference>
<reference evidence="7" key="1">
    <citation type="submission" date="2020-11" db="EMBL/GenBank/DDBJ databases">
        <authorList>
            <person name="Tran Van P."/>
        </authorList>
    </citation>
    <scope>NUCLEOTIDE SEQUENCE</scope>
</reference>
<keyword evidence="2 5" id="KW-0812">Transmembrane</keyword>
<evidence type="ECO:0000256" key="3">
    <source>
        <dbReference type="ARBA" id="ARBA00022989"/>
    </source>
</evidence>
<evidence type="ECO:0000256" key="5">
    <source>
        <dbReference type="SAM" id="Phobius"/>
    </source>
</evidence>
<dbReference type="PANTHER" id="PTHR11662">
    <property type="entry name" value="SOLUTE CARRIER FAMILY 17"/>
    <property type="match status" value="1"/>
</dbReference>
<sequence>MCPTVPPKQWRPVRIPQRVVLAVLSFFGFFINYMLRVNINIAIVEMVLAPPLDANHTLGEGGCLVQQDNLTVAASNLSIPTSQAGGEFDWDVHEQGQVLGSFYWSYVISLIPGAMLADKLGTKMVFGGANLVSVLVALLTPVAARFHYRALLFARIMQGLVSGVTWPAMHVMVSRWIPPHERSKFVTTYYGNYHGSTG</sequence>
<evidence type="ECO:0000256" key="2">
    <source>
        <dbReference type="ARBA" id="ARBA00022692"/>
    </source>
</evidence>
<feature type="transmembrane region" description="Helical" evidence="5">
    <location>
        <begin position="20"/>
        <end position="43"/>
    </location>
</feature>
<dbReference type="GO" id="GO:0016020">
    <property type="term" value="C:membrane"/>
    <property type="evidence" value="ECO:0007669"/>
    <property type="project" value="UniProtKB-SubCell"/>
</dbReference>
<dbReference type="AlphaFoldDB" id="A0A7R8ZG61"/>
<organism evidence="7">
    <name type="scientific">Timema douglasi</name>
    <name type="common">Walking stick</name>
    <dbReference type="NCBI Taxonomy" id="61478"/>
    <lineage>
        <taxon>Eukaryota</taxon>
        <taxon>Metazoa</taxon>
        <taxon>Ecdysozoa</taxon>
        <taxon>Arthropoda</taxon>
        <taxon>Hexapoda</taxon>
        <taxon>Insecta</taxon>
        <taxon>Pterygota</taxon>
        <taxon>Neoptera</taxon>
        <taxon>Polyneoptera</taxon>
        <taxon>Phasmatodea</taxon>
        <taxon>Timematodea</taxon>
        <taxon>Timematoidea</taxon>
        <taxon>Timematidae</taxon>
        <taxon>Timema</taxon>
    </lineage>
</organism>
<dbReference type="InterPro" id="IPR020846">
    <property type="entry name" value="MFS_dom"/>
</dbReference>
<evidence type="ECO:0000313" key="7">
    <source>
        <dbReference type="EMBL" id="CAD7205256.1"/>
    </source>
</evidence>
<gene>
    <name evidence="7" type="ORF">TDIB3V08_LOCUS11408</name>
</gene>
<dbReference type="GO" id="GO:0022857">
    <property type="term" value="F:transmembrane transporter activity"/>
    <property type="evidence" value="ECO:0007669"/>
    <property type="project" value="InterPro"/>
</dbReference>
<keyword evidence="4 5" id="KW-0472">Membrane</keyword>